<evidence type="ECO:0000256" key="1">
    <source>
        <dbReference type="ARBA" id="ARBA00038240"/>
    </source>
</evidence>
<dbReference type="PANTHER" id="PTHR21064:SF6">
    <property type="entry name" value="AMINOGLYCOSIDE PHOSPHOTRANSFERASE DOMAIN-CONTAINING PROTEIN"/>
    <property type="match status" value="1"/>
</dbReference>
<evidence type="ECO:0000313" key="3">
    <source>
        <dbReference type="EMBL" id="ADL35504.1"/>
    </source>
</evidence>
<dbReference type="InterPro" id="IPR011009">
    <property type="entry name" value="Kinase-like_dom_sf"/>
</dbReference>
<keyword evidence="3" id="KW-0808">Transferase</keyword>
<dbReference type="SUPFAM" id="SSF56112">
    <property type="entry name" value="Protein kinase-like (PK-like)"/>
    <property type="match status" value="1"/>
</dbReference>
<keyword evidence="4" id="KW-1185">Reference proteome</keyword>
<dbReference type="PANTHER" id="PTHR21064">
    <property type="entry name" value="AMINOGLYCOSIDE PHOSPHOTRANSFERASE DOMAIN-CONTAINING PROTEIN-RELATED"/>
    <property type="match status" value="1"/>
</dbReference>
<protein>
    <submittedName>
        <fullName evidence="3">Aminoglycoside phosphotransferase</fullName>
    </submittedName>
</protein>
<dbReference type="InterPro" id="IPR002575">
    <property type="entry name" value="Aminoglycoside_PTrfase"/>
</dbReference>
<feature type="domain" description="Aminoglycoside phosphotransferase" evidence="2">
    <location>
        <begin position="26"/>
        <end position="257"/>
    </location>
</feature>
<name>E0RZT8_BUTPB</name>
<sequence>MTNVLEKAKAIYDLENYEFEQVGGHDGGRNLVYVCKQKEEKKCVLRISALGDRTMEEYEAETEFVHYLAKNGASVADVIPSRSGKLVERMQVKPSVIGLSEAADGAEGDAECFVSLFAYAKGILLSENGYHYRDGAPLSELFYNMGKTIGAIHRLSKQYRPTHQRQHYFDKYNMEYVDKVIPDAYAELKAAIADRLERFRTLPVDPESYGLVHFDFSDGNYHVDFSDGAITTFDFDNCIYCWYMFDLAHLWTHGVGWCQWMPDGEKRLAYMKEEYFATILEGYRSEATVSEELLEKLPLFIDMVLIEGIVDEFECAAREGEELDPEDVEDYVKCLVEAIPYAGIGVDL</sequence>
<proteinExistence type="inferred from homology"/>
<dbReference type="InterPro" id="IPR050249">
    <property type="entry name" value="Pseudomonas-type_ThrB"/>
</dbReference>
<dbReference type="AlphaFoldDB" id="E0RZT8"/>
<evidence type="ECO:0000313" key="4">
    <source>
        <dbReference type="Proteomes" id="UP000001299"/>
    </source>
</evidence>
<dbReference type="eggNOG" id="COG2334">
    <property type="taxonomic scope" value="Bacteria"/>
</dbReference>
<dbReference type="KEGG" id="bpb:bpr_I2773"/>
<dbReference type="Gene3D" id="3.30.200.20">
    <property type="entry name" value="Phosphorylase Kinase, domain 1"/>
    <property type="match status" value="1"/>
</dbReference>
<dbReference type="GO" id="GO:0004413">
    <property type="term" value="F:homoserine kinase activity"/>
    <property type="evidence" value="ECO:0007669"/>
    <property type="project" value="TreeGrafter"/>
</dbReference>
<dbReference type="GO" id="GO:0009088">
    <property type="term" value="P:threonine biosynthetic process"/>
    <property type="evidence" value="ECO:0007669"/>
    <property type="project" value="TreeGrafter"/>
</dbReference>
<dbReference type="Pfam" id="PF01636">
    <property type="entry name" value="APH"/>
    <property type="match status" value="1"/>
</dbReference>
<organism evidence="3 4">
    <name type="scientific">Butyrivibrio proteoclasticus (strain ATCC 51982 / DSM 14932 / B316)</name>
    <name type="common">Clostridium proteoclasticum</name>
    <dbReference type="NCBI Taxonomy" id="515622"/>
    <lineage>
        <taxon>Bacteria</taxon>
        <taxon>Bacillati</taxon>
        <taxon>Bacillota</taxon>
        <taxon>Clostridia</taxon>
        <taxon>Lachnospirales</taxon>
        <taxon>Lachnospiraceae</taxon>
        <taxon>Butyrivibrio</taxon>
    </lineage>
</organism>
<comment type="similarity">
    <text evidence="1">Belongs to the pseudomonas-type ThrB family.</text>
</comment>
<dbReference type="STRING" id="515622.bpr_I2773"/>
<dbReference type="RefSeq" id="WP_013282157.1">
    <property type="nucleotide sequence ID" value="NC_014387.1"/>
</dbReference>
<dbReference type="EMBL" id="CP001810">
    <property type="protein sequence ID" value="ADL35504.1"/>
    <property type="molecule type" value="Genomic_DNA"/>
</dbReference>
<dbReference type="Proteomes" id="UP000001299">
    <property type="component" value="Chromosome 1"/>
</dbReference>
<gene>
    <name evidence="3" type="ordered locus">bpr_I2773</name>
</gene>
<accession>E0RZT8</accession>
<dbReference type="HOGENOM" id="CLU_044821_1_0_9"/>
<reference evidence="3 4" key="1">
    <citation type="journal article" date="2010" name="PLoS ONE">
        <title>The glycobiome of the rumen bacterium Butyrivibrio proteoclasticus B316(T) highlights adaptation to a polysaccharide-rich environment.</title>
        <authorList>
            <person name="Kelly W.J."/>
            <person name="Leahy S.C."/>
            <person name="Altermann E."/>
            <person name="Yeoman C.J."/>
            <person name="Dunne J.C."/>
            <person name="Kong Z."/>
            <person name="Pacheco D.M."/>
            <person name="Li D."/>
            <person name="Noel S.J."/>
            <person name="Moon C.D."/>
            <person name="Cookson A.L."/>
            <person name="Attwood G.T."/>
        </authorList>
    </citation>
    <scope>NUCLEOTIDE SEQUENCE [LARGE SCALE GENOMIC DNA]</scope>
    <source>
        <strain evidence="4">ATCC 51982 / DSM 14932 / B316</strain>
    </source>
</reference>
<dbReference type="Gene3D" id="3.90.1200.10">
    <property type="match status" value="1"/>
</dbReference>
<evidence type="ECO:0000259" key="2">
    <source>
        <dbReference type="Pfam" id="PF01636"/>
    </source>
</evidence>